<dbReference type="InParanoid" id="A0A0H2RZP0"/>
<reference evidence="2 3" key="1">
    <citation type="submission" date="2015-04" db="EMBL/GenBank/DDBJ databases">
        <title>Complete genome sequence of Schizopora paradoxa KUC8140, a cosmopolitan wood degrader in East Asia.</title>
        <authorList>
            <consortium name="DOE Joint Genome Institute"/>
            <person name="Min B."/>
            <person name="Park H."/>
            <person name="Jang Y."/>
            <person name="Kim J.-J."/>
            <person name="Kim K.H."/>
            <person name="Pangilinan J."/>
            <person name="Lipzen A."/>
            <person name="Riley R."/>
            <person name="Grigoriev I.V."/>
            <person name="Spatafora J.W."/>
            <person name="Choi I.-G."/>
        </authorList>
    </citation>
    <scope>NUCLEOTIDE SEQUENCE [LARGE SCALE GENOMIC DNA]</scope>
    <source>
        <strain evidence="2 3">KUC8140</strain>
    </source>
</reference>
<dbReference type="EMBL" id="KQ085903">
    <property type="protein sequence ID" value="KLO17560.1"/>
    <property type="molecule type" value="Genomic_DNA"/>
</dbReference>
<sequence>MGGSIRISGSPSAISDITVAAGWQVLDCAAGENDQTIRMVCIDESLGCNHLFQDGAVDTVVRLPQNCNSGPFARVADHWIIDDETVMTSDDSASQIHVLRVDEDFEKASGRHGDVSFQILAQTDVQTAGKHRKRPTFESTNGETETVTASNDTTILEITLQCATQDEFSFGELVSELESNIAFTITIQLTVGGRIIPPVVSSLEFSAPTNASIGGTSVSATSLQGFVSGVTLELVDVALPGFSLSNLITVAPTFTIAAFFDGSIVNQTNFEPVLGLDFSINALQFQFPVNGAPVVADVSAPSVPVSIFAAPNEFASAEWAFHINSQLNVFINGLGESTNLFVNYSAGFEGRMLATSGGTPNSVSACTNIIKVVSIFVGNIGAFFQLFGPDDTVTLFESTFPMIDFCGESPLSSSSPTRLRSRSPLQKRDDPVVASCPLPAPTAIDTITFEGMSE</sequence>
<dbReference type="Proteomes" id="UP000053477">
    <property type="component" value="Unassembled WGS sequence"/>
</dbReference>
<keyword evidence="3" id="KW-1185">Reference proteome</keyword>
<accession>A0A0H2RZP0</accession>
<evidence type="ECO:0000313" key="2">
    <source>
        <dbReference type="EMBL" id="KLO17560.1"/>
    </source>
</evidence>
<dbReference type="OrthoDB" id="73875at2759"/>
<feature type="region of interest" description="Disordered" evidence="1">
    <location>
        <begin position="410"/>
        <end position="431"/>
    </location>
</feature>
<gene>
    <name evidence="2" type="ORF">SCHPADRAFT_159958</name>
</gene>
<name>A0A0H2RZP0_9AGAM</name>
<evidence type="ECO:0000256" key="1">
    <source>
        <dbReference type="SAM" id="MobiDB-lite"/>
    </source>
</evidence>
<dbReference type="AlphaFoldDB" id="A0A0H2RZP0"/>
<evidence type="ECO:0000313" key="3">
    <source>
        <dbReference type="Proteomes" id="UP000053477"/>
    </source>
</evidence>
<protein>
    <submittedName>
        <fullName evidence="2">Uncharacterized protein</fullName>
    </submittedName>
</protein>
<organism evidence="2 3">
    <name type="scientific">Schizopora paradoxa</name>
    <dbReference type="NCBI Taxonomy" id="27342"/>
    <lineage>
        <taxon>Eukaryota</taxon>
        <taxon>Fungi</taxon>
        <taxon>Dikarya</taxon>
        <taxon>Basidiomycota</taxon>
        <taxon>Agaricomycotina</taxon>
        <taxon>Agaricomycetes</taxon>
        <taxon>Hymenochaetales</taxon>
        <taxon>Schizoporaceae</taxon>
        <taxon>Schizopora</taxon>
    </lineage>
</organism>
<feature type="compositionally biased region" description="Low complexity" evidence="1">
    <location>
        <begin position="410"/>
        <end position="424"/>
    </location>
</feature>
<dbReference type="STRING" id="27342.A0A0H2RZP0"/>
<proteinExistence type="predicted"/>